<dbReference type="GO" id="GO:0005886">
    <property type="term" value="C:plasma membrane"/>
    <property type="evidence" value="ECO:0007669"/>
    <property type="project" value="UniProtKB-SubCell"/>
</dbReference>
<dbReference type="Proteomes" id="UP000184465">
    <property type="component" value="Unassembled WGS sequence"/>
</dbReference>
<evidence type="ECO:0000256" key="2">
    <source>
        <dbReference type="ARBA" id="ARBA00022475"/>
    </source>
</evidence>
<accession>A0A1M6PYK1</accession>
<keyword evidence="4 6" id="KW-1133">Transmembrane helix</keyword>
<evidence type="ECO:0000256" key="1">
    <source>
        <dbReference type="ARBA" id="ARBA00004651"/>
    </source>
</evidence>
<dbReference type="EMBL" id="FRAG01000028">
    <property type="protein sequence ID" value="SHK12981.1"/>
    <property type="molecule type" value="Genomic_DNA"/>
</dbReference>
<evidence type="ECO:0000256" key="3">
    <source>
        <dbReference type="ARBA" id="ARBA00022692"/>
    </source>
</evidence>
<feature type="transmembrane region" description="Helical" evidence="6">
    <location>
        <begin position="203"/>
        <end position="225"/>
    </location>
</feature>
<dbReference type="Pfam" id="PF02653">
    <property type="entry name" value="BPD_transp_2"/>
    <property type="match status" value="1"/>
</dbReference>
<dbReference type="InterPro" id="IPR001851">
    <property type="entry name" value="ABC_transp_permease"/>
</dbReference>
<dbReference type="RefSeq" id="WP_242655789.1">
    <property type="nucleotide sequence ID" value="NZ_FRAG01000028.1"/>
</dbReference>
<organism evidence="7 8">
    <name type="scientific">Paramaledivibacter caminithermalis (strain DSM 15212 / CIP 107654 / DViRD3)</name>
    <name type="common">Clostridium caminithermale</name>
    <dbReference type="NCBI Taxonomy" id="1121301"/>
    <lineage>
        <taxon>Bacteria</taxon>
        <taxon>Bacillati</taxon>
        <taxon>Bacillota</taxon>
        <taxon>Clostridia</taxon>
        <taxon>Peptostreptococcales</taxon>
        <taxon>Caminicellaceae</taxon>
        <taxon>Paramaledivibacter</taxon>
    </lineage>
</organism>
<keyword evidence="8" id="KW-1185">Reference proteome</keyword>
<evidence type="ECO:0000313" key="8">
    <source>
        <dbReference type="Proteomes" id="UP000184465"/>
    </source>
</evidence>
<feature type="transmembrane region" description="Helical" evidence="6">
    <location>
        <begin position="102"/>
        <end position="126"/>
    </location>
</feature>
<name>A0A1M6PYK1_PARC5</name>
<gene>
    <name evidence="7" type="ORF">SAMN02745912_02347</name>
</gene>
<feature type="transmembrane region" description="Helical" evidence="6">
    <location>
        <begin position="237"/>
        <end position="258"/>
    </location>
</feature>
<keyword evidence="2" id="KW-1003">Cell membrane</keyword>
<evidence type="ECO:0000313" key="7">
    <source>
        <dbReference type="EMBL" id="SHK12981.1"/>
    </source>
</evidence>
<keyword evidence="7" id="KW-0762">Sugar transport</keyword>
<evidence type="ECO:0000256" key="4">
    <source>
        <dbReference type="ARBA" id="ARBA00022989"/>
    </source>
</evidence>
<dbReference type="AlphaFoldDB" id="A0A1M6PYK1"/>
<keyword evidence="5 6" id="KW-0472">Membrane</keyword>
<feature type="transmembrane region" description="Helical" evidence="6">
    <location>
        <begin position="371"/>
        <end position="389"/>
    </location>
</feature>
<evidence type="ECO:0000256" key="5">
    <source>
        <dbReference type="ARBA" id="ARBA00023136"/>
    </source>
</evidence>
<sequence>MDEMNNISVQEYKDKGKNLKRFFIEHSATMLFLVMCIIASYFSGYPVSSIVREIVTRLSRNAFLVLSLIIPVLAGMGLNFGIVIGAMAGQIAIVAVTHFGIYGIKGFLLCIVLSTPLAIIFGILIGRLLNKTKGQEMIASLIAGFFTMGLYQFLFLFMIGTVIPMKNKVLMLSGGVGIRNTIDLGRNDKGIKYALDNLWKMPLWKLMIIASIISTIVIITIYFWNKRKGKDVNTRKLIFNLGISFLVLLGGIIVLNGGKRFVRIQVPMVTGMVIAGLCIFNVLIVKTKLGQDFRTVGQDMHIAKVSGINVDKIRIIAVTISILLAAWGQIIFLQNIGTLSTYGSHVQIATFSIAAILIGGASVSRATIGQALLGVVLFHTLFYVSPKAGNNLFGAAQIGEYFRAFVAYGVIGISLGLHAWRKAVGKK</sequence>
<feature type="transmembrane region" description="Helical" evidence="6">
    <location>
        <begin position="138"/>
        <end position="163"/>
    </location>
</feature>
<dbReference type="STRING" id="1121301.SAMN02745912_02347"/>
<reference evidence="7 8" key="1">
    <citation type="submission" date="2016-11" db="EMBL/GenBank/DDBJ databases">
        <authorList>
            <person name="Jaros S."/>
            <person name="Januszkiewicz K."/>
            <person name="Wedrychowicz H."/>
        </authorList>
    </citation>
    <scope>NUCLEOTIDE SEQUENCE [LARGE SCALE GENOMIC DNA]</scope>
    <source>
        <strain evidence="7 8">DSM 15212</strain>
    </source>
</reference>
<keyword evidence="3 6" id="KW-0812">Transmembrane</keyword>
<keyword evidence="7" id="KW-0813">Transport</keyword>
<protein>
    <submittedName>
        <fullName evidence="7">Simple sugar transport system permease protein</fullName>
    </submittedName>
</protein>
<evidence type="ECO:0000256" key="6">
    <source>
        <dbReference type="SAM" id="Phobius"/>
    </source>
</evidence>
<feature type="transmembrane region" description="Helical" evidence="6">
    <location>
        <begin position="313"/>
        <end position="333"/>
    </location>
</feature>
<feature type="transmembrane region" description="Helical" evidence="6">
    <location>
        <begin position="22"/>
        <end position="42"/>
    </location>
</feature>
<dbReference type="PANTHER" id="PTHR32196:SF15">
    <property type="entry name" value="SUGAR ABC TRANSPORTER PERMEASE PROTEIN"/>
    <property type="match status" value="1"/>
</dbReference>
<feature type="transmembrane region" description="Helical" evidence="6">
    <location>
        <begin position="63"/>
        <end position="96"/>
    </location>
</feature>
<proteinExistence type="predicted"/>
<comment type="subcellular location">
    <subcellularLocation>
        <location evidence="1">Cell membrane</location>
        <topology evidence="1">Multi-pass membrane protein</topology>
    </subcellularLocation>
</comment>
<feature type="transmembrane region" description="Helical" evidence="6">
    <location>
        <begin position="401"/>
        <end position="420"/>
    </location>
</feature>
<feature type="transmembrane region" description="Helical" evidence="6">
    <location>
        <begin position="345"/>
        <end position="364"/>
    </location>
</feature>
<dbReference type="PANTHER" id="PTHR32196">
    <property type="entry name" value="ABC TRANSPORTER PERMEASE PROTEIN YPHD-RELATED-RELATED"/>
    <property type="match status" value="1"/>
</dbReference>
<dbReference type="GO" id="GO:0022857">
    <property type="term" value="F:transmembrane transporter activity"/>
    <property type="evidence" value="ECO:0007669"/>
    <property type="project" value="InterPro"/>
</dbReference>
<feature type="transmembrane region" description="Helical" evidence="6">
    <location>
        <begin position="264"/>
        <end position="285"/>
    </location>
</feature>